<keyword evidence="2" id="KW-0507">mRNA processing</keyword>
<dbReference type="EMBL" id="ML992511">
    <property type="protein sequence ID" value="KAF2221177.1"/>
    <property type="molecule type" value="Genomic_DNA"/>
</dbReference>
<dbReference type="PANTHER" id="PTHR15608">
    <property type="entry name" value="SPLICING FACTOR U2AF-ASSOCIATED PROTEIN 2"/>
    <property type="match status" value="1"/>
</dbReference>
<feature type="compositionally biased region" description="Basic and acidic residues" evidence="7">
    <location>
        <begin position="353"/>
        <end position="368"/>
    </location>
</feature>
<dbReference type="PROSITE" id="PS50102">
    <property type="entry name" value="RRM"/>
    <property type="match status" value="2"/>
</dbReference>
<keyword evidence="3" id="KW-0677">Repeat</keyword>
<proteinExistence type="inferred from homology"/>
<feature type="region of interest" description="Disordered" evidence="7">
    <location>
        <begin position="343"/>
        <end position="368"/>
    </location>
</feature>
<dbReference type="GO" id="GO:0005686">
    <property type="term" value="C:U2 snRNP"/>
    <property type="evidence" value="ECO:0007669"/>
    <property type="project" value="TreeGrafter"/>
</dbReference>
<organism evidence="9 10">
    <name type="scientific">Elsinoe ampelina</name>
    <dbReference type="NCBI Taxonomy" id="302913"/>
    <lineage>
        <taxon>Eukaryota</taxon>
        <taxon>Fungi</taxon>
        <taxon>Dikarya</taxon>
        <taxon>Ascomycota</taxon>
        <taxon>Pezizomycotina</taxon>
        <taxon>Dothideomycetes</taxon>
        <taxon>Dothideomycetidae</taxon>
        <taxon>Myriangiales</taxon>
        <taxon>Elsinoaceae</taxon>
        <taxon>Elsinoe</taxon>
    </lineage>
</organism>
<dbReference type="GO" id="GO:0003723">
    <property type="term" value="F:RNA binding"/>
    <property type="evidence" value="ECO:0007669"/>
    <property type="project" value="UniProtKB-UniRule"/>
</dbReference>
<evidence type="ECO:0000313" key="10">
    <source>
        <dbReference type="Proteomes" id="UP000799538"/>
    </source>
</evidence>
<dbReference type="FunFam" id="3.30.70.330:FF:000105">
    <property type="entry name" value="HIV Tat-specific factor 1 homolog"/>
    <property type="match status" value="1"/>
</dbReference>
<keyword evidence="4 6" id="KW-0694">RNA-binding</keyword>
<dbReference type="InterPro" id="IPR012677">
    <property type="entry name" value="Nucleotide-bd_a/b_plait_sf"/>
</dbReference>
<keyword evidence="10" id="KW-1185">Reference proteome</keyword>
<dbReference type="GO" id="GO:0000398">
    <property type="term" value="P:mRNA splicing, via spliceosome"/>
    <property type="evidence" value="ECO:0007669"/>
    <property type="project" value="UniProtKB-ARBA"/>
</dbReference>
<sequence>MAGAKPLPKSVEDFKDDERVSFDTSKGVYILESEAGKEYEWNDKYSHWVEQMDEELVKAQQSAYHTGVTEDQEETPLEQSKKRKADVKSASQNKKAKKEPVERMNSSVYVTGLPLDVTFDEILQAFEKKGGLIAKNIDSEQPKIKMYANDDGSFKGEALITFFRPESVSMAINLLDGTDLRTYMSGDMRVQEADMSFKKSKEYQHNPERKGRSGKDIAKIKRITEGMNARLADWDDDEPQTLELEVKPASKWDKTVIVKHMFDIKEMEASHFDLEEDIREQAKNEEWGDIQHIEIYDLEPDGVVRIKFRDATAAQKAVMNMHGRFFDGKQLEAYIPSKKEVYKKKHRDEEEEEKRLQRYGEELAKGEA</sequence>
<dbReference type="OrthoDB" id="10258585at2759"/>
<feature type="region of interest" description="Disordered" evidence="7">
    <location>
        <begin position="59"/>
        <end position="103"/>
    </location>
</feature>
<dbReference type="SUPFAM" id="SSF54928">
    <property type="entry name" value="RNA-binding domain, RBD"/>
    <property type="match status" value="1"/>
</dbReference>
<keyword evidence="5" id="KW-0508">mRNA splicing</keyword>
<dbReference type="PANTHER" id="PTHR15608:SF0">
    <property type="entry name" value="HIV TAT-SPECIFIC FACTOR 1"/>
    <property type="match status" value="1"/>
</dbReference>
<evidence type="ECO:0000256" key="7">
    <source>
        <dbReference type="SAM" id="MobiDB-lite"/>
    </source>
</evidence>
<evidence type="ECO:0000259" key="8">
    <source>
        <dbReference type="PROSITE" id="PS50102"/>
    </source>
</evidence>
<protein>
    <recommendedName>
        <fullName evidence="8">RRM domain-containing protein</fullName>
    </recommendedName>
</protein>
<reference evidence="10" key="1">
    <citation type="journal article" date="2020" name="Stud. Mycol.">
        <title>101 Dothideomycetes genomes: A test case for predicting lifestyles and emergence of pathogens.</title>
        <authorList>
            <person name="Haridas S."/>
            <person name="Albert R."/>
            <person name="Binder M."/>
            <person name="Bloem J."/>
            <person name="LaButti K."/>
            <person name="Salamov A."/>
            <person name="Andreopoulos B."/>
            <person name="Baker S."/>
            <person name="Barry K."/>
            <person name="Bills G."/>
            <person name="Bluhm B."/>
            <person name="Cannon C."/>
            <person name="Castanera R."/>
            <person name="Culley D."/>
            <person name="Daum C."/>
            <person name="Ezra D."/>
            <person name="Gonzalez J."/>
            <person name="Henrissat B."/>
            <person name="Kuo A."/>
            <person name="Liang C."/>
            <person name="Lipzen A."/>
            <person name="Lutzoni F."/>
            <person name="Magnuson J."/>
            <person name="Mondo S."/>
            <person name="Nolan M."/>
            <person name="Ohm R."/>
            <person name="Pangilinan J."/>
            <person name="Park H.-J."/>
            <person name="Ramirez L."/>
            <person name="Alfaro M."/>
            <person name="Sun H."/>
            <person name="Tritt A."/>
            <person name="Yoshinaga Y."/>
            <person name="Zwiers L.-H."/>
            <person name="Turgeon B."/>
            <person name="Goodwin S."/>
            <person name="Spatafora J."/>
            <person name="Crous P."/>
            <person name="Grigoriev I."/>
        </authorList>
    </citation>
    <scope>NUCLEOTIDE SEQUENCE [LARGE SCALE GENOMIC DNA]</scope>
    <source>
        <strain evidence="10">CECT 20119</strain>
    </source>
</reference>
<dbReference type="InterPro" id="IPR000504">
    <property type="entry name" value="RRM_dom"/>
</dbReference>
<evidence type="ECO:0000256" key="5">
    <source>
        <dbReference type="ARBA" id="ARBA00023187"/>
    </source>
</evidence>
<feature type="domain" description="RRM" evidence="8">
    <location>
        <begin position="254"/>
        <end position="338"/>
    </location>
</feature>
<dbReference type="GO" id="GO:0005684">
    <property type="term" value="C:U2-type spliceosomal complex"/>
    <property type="evidence" value="ECO:0007669"/>
    <property type="project" value="TreeGrafter"/>
</dbReference>
<dbReference type="InterPro" id="IPR035979">
    <property type="entry name" value="RBD_domain_sf"/>
</dbReference>
<accession>A0A6A6G666</accession>
<dbReference type="Pfam" id="PF00076">
    <property type="entry name" value="RRM_1"/>
    <property type="match status" value="1"/>
</dbReference>
<evidence type="ECO:0000313" key="9">
    <source>
        <dbReference type="EMBL" id="KAF2221177.1"/>
    </source>
</evidence>
<dbReference type="Gene3D" id="3.30.70.330">
    <property type="match status" value="2"/>
</dbReference>
<dbReference type="CDD" id="cd12285">
    <property type="entry name" value="RRM3_RBM39_like"/>
    <property type="match status" value="1"/>
</dbReference>
<evidence type="ECO:0000256" key="4">
    <source>
        <dbReference type="ARBA" id="ARBA00022884"/>
    </source>
</evidence>
<feature type="domain" description="RRM" evidence="8">
    <location>
        <begin position="106"/>
        <end position="195"/>
    </location>
</feature>
<evidence type="ECO:0000256" key="6">
    <source>
        <dbReference type="PROSITE-ProRule" id="PRU00176"/>
    </source>
</evidence>
<gene>
    <name evidence="9" type="ORF">BDZ85DRAFT_240848</name>
</gene>
<name>A0A6A6G666_9PEZI</name>
<dbReference type="InterPro" id="IPR034393">
    <property type="entry name" value="TatSF1-like"/>
</dbReference>
<comment type="similarity">
    <text evidence="1">Belongs to the HTATSF1 family.</text>
</comment>
<dbReference type="AlphaFoldDB" id="A0A6A6G666"/>
<evidence type="ECO:0000256" key="2">
    <source>
        <dbReference type="ARBA" id="ARBA00022664"/>
    </source>
</evidence>
<dbReference type="Proteomes" id="UP000799538">
    <property type="component" value="Unassembled WGS sequence"/>
</dbReference>
<dbReference type="SMART" id="SM00360">
    <property type="entry name" value="RRM"/>
    <property type="match status" value="2"/>
</dbReference>
<evidence type="ECO:0000256" key="1">
    <source>
        <dbReference type="ARBA" id="ARBA00007747"/>
    </source>
</evidence>
<evidence type="ECO:0000256" key="3">
    <source>
        <dbReference type="ARBA" id="ARBA00022737"/>
    </source>
</evidence>